<dbReference type="Pfam" id="PF01370">
    <property type="entry name" value="Epimerase"/>
    <property type="match status" value="1"/>
</dbReference>
<accession>A0AAV5WCV0</accession>
<gene>
    <name evidence="3" type="ORF">PFISCL1PPCAC_19104</name>
</gene>
<protein>
    <recommendedName>
        <fullName evidence="2">NAD-dependent epimerase/dehydratase domain-containing protein</fullName>
    </recommendedName>
</protein>
<keyword evidence="4" id="KW-1185">Reference proteome</keyword>
<proteinExistence type="inferred from homology"/>
<feature type="domain" description="NAD-dependent epimerase/dehydratase" evidence="2">
    <location>
        <begin position="19"/>
        <end position="170"/>
    </location>
</feature>
<comment type="caution">
    <text evidence="3">The sequence shown here is derived from an EMBL/GenBank/DDBJ whole genome shotgun (WGS) entry which is preliminary data.</text>
</comment>
<comment type="similarity">
    <text evidence="1">Belongs to the NAD(P)-dependent epimerase/dehydratase family.</text>
</comment>
<dbReference type="SUPFAM" id="SSF51735">
    <property type="entry name" value="NAD(P)-binding Rossmann-fold domains"/>
    <property type="match status" value="1"/>
</dbReference>
<evidence type="ECO:0000313" key="3">
    <source>
        <dbReference type="EMBL" id="GMT27807.1"/>
    </source>
</evidence>
<dbReference type="Gene3D" id="3.40.50.720">
    <property type="entry name" value="NAD(P)-binding Rossmann-like Domain"/>
    <property type="match status" value="1"/>
</dbReference>
<dbReference type="Proteomes" id="UP001432322">
    <property type="component" value="Unassembled WGS sequence"/>
</dbReference>
<evidence type="ECO:0000256" key="1">
    <source>
        <dbReference type="ARBA" id="ARBA00007637"/>
    </source>
</evidence>
<organism evidence="3 4">
    <name type="scientific">Pristionchus fissidentatus</name>
    <dbReference type="NCBI Taxonomy" id="1538716"/>
    <lineage>
        <taxon>Eukaryota</taxon>
        <taxon>Metazoa</taxon>
        <taxon>Ecdysozoa</taxon>
        <taxon>Nematoda</taxon>
        <taxon>Chromadorea</taxon>
        <taxon>Rhabditida</taxon>
        <taxon>Rhabditina</taxon>
        <taxon>Diplogasteromorpha</taxon>
        <taxon>Diplogasteroidea</taxon>
        <taxon>Neodiplogasteridae</taxon>
        <taxon>Pristionchus</taxon>
    </lineage>
</organism>
<feature type="non-terminal residue" evidence="3">
    <location>
        <position position="1"/>
    </location>
</feature>
<dbReference type="InterPro" id="IPR036291">
    <property type="entry name" value="NAD(P)-bd_dom_sf"/>
</dbReference>
<dbReference type="InterPro" id="IPR001509">
    <property type="entry name" value="Epimerase_deHydtase"/>
</dbReference>
<reference evidence="3" key="1">
    <citation type="submission" date="2023-10" db="EMBL/GenBank/DDBJ databases">
        <title>Genome assembly of Pristionchus species.</title>
        <authorList>
            <person name="Yoshida K."/>
            <person name="Sommer R.J."/>
        </authorList>
    </citation>
    <scope>NUCLEOTIDE SEQUENCE</scope>
    <source>
        <strain evidence="3">RS5133</strain>
    </source>
</reference>
<dbReference type="AlphaFoldDB" id="A0AAV5WCV0"/>
<evidence type="ECO:0000313" key="4">
    <source>
        <dbReference type="Proteomes" id="UP001432322"/>
    </source>
</evidence>
<dbReference type="EMBL" id="BTSY01000005">
    <property type="protein sequence ID" value="GMT27807.1"/>
    <property type="molecule type" value="Genomic_DNA"/>
</dbReference>
<sequence length="478" mass="52295">YLVIGGLSPIALRGVIPQLLETEGTTKVVIYDNLNNGHKSFAPVLSTDKRVSVVVGSTFNEKLLQKTLTDNEITHVIDFASLSSPRETSPIAIARTAVVGFTHVLDAVRHYGKSPRFVLVSRELTPSRSLSESVPPLPNSMIAANSMAVESMLHSYVVSYRLPLMIARLSEGVIVHGLSRGLNAVFDGVQVEDEKALSLISLADASRGILAVLNKGEKHQIYNIGGEIAVMLKDLKECYAKIKEGSCCTVPSIPSVFPIDKAQIELGWTPVDKDPCAVLKSELAVISTPRTTIIRCFRKVLVYGFDQPTGVKVIKVLKSMNIVFALGSSKPGEDSMDKVKEEIFGVAPSHIIFVGDLHSDPAYFDQDPKPAKLKENVGKNLHAPWILAAICERIRCTFGYIQTFKEQDVDETSEGVVKSFTNRLLEQFSSDYQCRFVVPESAMDERNVVQIVVNILTKNENAPLAAAKPEEGKTCNLS</sequence>
<evidence type="ECO:0000259" key="2">
    <source>
        <dbReference type="Pfam" id="PF01370"/>
    </source>
</evidence>
<dbReference type="PANTHER" id="PTHR43000">
    <property type="entry name" value="DTDP-D-GLUCOSE 4,6-DEHYDRATASE-RELATED"/>
    <property type="match status" value="1"/>
</dbReference>
<name>A0AAV5WCV0_9BILA</name>